<dbReference type="GO" id="GO:0009103">
    <property type="term" value="P:lipopolysaccharide biosynthetic process"/>
    <property type="evidence" value="ECO:0007669"/>
    <property type="project" value="TreeGrafter"/>
</dbReference>
<evidence type="ECO:0000313" key="4">
    <source>
        <dbReference type="Proteomes" id="UP001198182"/>
    </source>
</evidence>
<feature type="domain" description="Glycosyl transferase family 1" evidence="2">
    <location>
        <begin position="173"/>
        <end position="331"/>
    </location>
</feature>
<evidence type="ECO:0000259" key="2">
    <source>
        <dbReference type="Pfam" id="PF00534"/>
    </source>
</evidence>
<evidence type="ECO:0000313" key="3">
    <source>
        <dbReference type="EMBL" id="MCC2230144.1"/>
    </source>
</evidence>
<dbReference type="PANTHER" id="PTHR46401">
    <property type="entry name" value="GLYCOSYLTRANSFERASE WBBK-RELATED"/>
    <property type="match status" value="1"/>
</dbReference>
<evidence type="ECO:0000256" key="1">
    <source>
        <dbReference type="ARBA" id="ARBA00022679"/>
    </source>
</evidence>
<dbReference type="Pfam" id="PF00534">
    <property type="entry name" value="Glycos_transf_1"/>
    <property type="match status" value="1"/>
</dbReference>
<accession>A0AAE3E8J2</accession>
<protein>
    <submittedName>
        <fullName evidence="3">Glycosyltransferase family 4 protein</fullName>
    </submittedName>
</protein>
<keyword evidence="4" id="KW-1185">Reference proteome</keyword>
<dbReference type="CDD" id="cd03801">
    <property type="entry name" value="GT4_PimA-like"/>
    <property type="match status" value="1"/>
</dbReference>
<name>A0AAE3E8J2_9FIRM</name>
<comment type="caution">
    <text evidence="3">The sequence shown here is derived from an EMBL/GenBank/DDBJ whole genome shotgun (WGS) entry which is preliminary data.</text>
</comment>
<proteinExistence type="predicted"/>
<dbReference type="PANTHER" id="PTHR46401:SF2">
    <property type="entry name" value="GLYCOSYLTRANSFERASE WBBK-RELATED"/>
    <property type="match status" value="1"/>
</dbReference>
<reference evidence="3" key="1">
    <citation type="submission" date="2021-10" db="EMBL/GenBank/DDBJ databases">
        <title>Anaerobic single-cell dispensing facilitates the cultivation of human gut bacteria.</title>
        <authorList>
            <person name="Afrizal A."/>
        </authorList>
    </citation>
    <scope>NUCLEOTIDE SEQUENCE</scope>
    <source>
        <strain evidence="3">CLA-AA-H215</strain>
    </source>
</reference>
<keyword evidence="1" id="KW-0808">Transferase</keyword>
<dbReference type="AlphaFoldDB" id="A0AAE3E8J2"/>
<dbReference type="SUPFAM" id="SSF53756">
    <property type="entry name" value="UDP-Glycosyltransferase/glycogen phosphorylase"/>
    <property type="match status" value="1"/>
</dbReference>
<dbReference type="Proteomes" id="UP001198182">
    <property type="component" value="Unassembled WGS sequence"/>
</dbReference>
<dbReference type="EMBL" id="JAJEQR010000008">
    <property type="protein sequence ID" value="MCC2230144.1"/>
    <property type="molecule type" value="Genomic_DNA"/>
</dbReference>
<gene>
    <name evidence="3" type="ORF">LKD81_03895</name>
</gene>
<dbReference type="RefSeq" id="WP_308452854.1">
    <property type="nucleotide sequence ID" value="NZ_JAJEQR010000008.1"/>
</dbReference>
<dbReference type="Gene3D" id="3.40.50.2000">
    <property type="entry name" value="Glycogen Phosphorylase B"/>
    <property type="match status" value="2"/>
</dbReference>
<organism evidence="3 4">
    <name type="scientific">Hominifimenecus microfluidus</name>
    <dbReference type="NCBI Taxonomy" id="2885348"/>
    <lineage>
        <taxon>Bacteria</taxon>
        <taxon>Bacillati</taxon>
        <taxon>Bacillota</taxon>
        <taxon>Clostridia</taxon>
        <taxon>Lachnospirales</taxon>
        <taxon>Lachnospiraceae</taxon>
        <taxon>Hominifimenecus</taxon>
    </lineage>
</organism>
<sequence>MKVLQVLTTISFGDAVSNDTLALQDVLKEMGYETGIYAENIDARLPKNTAQKIQKLPALKSQDVVIYHLSTGTDLNYEITKYKARILLIYHNVTPPEFLAPYNGAAARLCRYGLDGARHLADKVEYCLADSEWNKKDLQEMGYKCPIDVLPILIAFDDYKKTPNAAVIQKYQGKGTKILFTGRIAPNKCHQDVIASFACYKKYYDPDAKLFLVGSYSGMEAYYAKLLAYVKELGVEDVYFPGHIKFDEILAYYHLADVFLCESEHEGFCVPLVEAMYFDVPVIAYDSTAIGGTLGGSGILMKEKEPHLVAGMIHRLQSDPALREQVVRNQRIRLQELGREPVKKQFEDYMRAYLKG</sequence>
<dbReference type="InterPro" id="IPR001296">
    <property type="entry name" value="Glyco_trans_1"/>
</dbReference>
<dbReference type="GO" id="GO:0016757">
    <property type="term" value="F:glycosyltransferase activity"/>
    <property type="evidence" value="ECO:0007669"/>
    <property type="project" value="InterPro"/>
</dbReference>